<dbReference type="InterPro" id="IPR001845">
    <property type="entry name" value="HTH_ArsR_DNA-bd_dom"/>
</dbReference>
<sequence>MPTYQTNPWDALGDPSRRVIFERLADRPHSVGELADKLPISRPAVSQHLRVLKEAGLVVYRAEGTRRVYTIHTAGIARLRADLDRFWMLALSAFKQAAEADEPGHHDDDKEAP</sequence>
<evidence type="ECO:0000259" key="4">
    <source>
        <dbReference type="PROSITE" id="PS50987"/>
    </source>
</evidence>
<dbReference type="InterPro" id="IPR051081">
    <property type="entry name" value="HTH_MetalResp_TranReg"/>
</dbReference>
<evidence type="ECO:0000313" key="6">
    <source>
        <dbReference type="Proteomes" id="UP001150924"/>
    </source>
</evidence>
<dbReference type="InterPro" id="IPR011991">
    <property type="entry name" value="ArsR-like_HTH"/>
</dbReference>
<evidence type="ECO:0000256" key="3">
    <source>
        <dbReference type="ARBA" id="ARBA00023163"/>
    </source>
</evidence>
<dbReference type="Proteomes" id="UP001150924">
    <property type="component" value="Unassembled WGS sequence"/>
</dbReference>
<dbReference type="PROSITE" id="PS50987">
    <property type="entry name" value="HTH_ARSR_2"/>
    <property type="match status" value="1"/>
</dbReference>
<dbReference type="Gene3D" id="1.10.10.10">
    <property type="entry name" value="Winged helix-like DNA-binding domain superfamily/Winged helix DNA-binding domain"/>
    <property type="match status" value="1"/>
</dbReference>
<keyword evidence="3" id="KW-0804">Transcription</keyword>
<dbReference type="NCBIfam" id="NF033788">
    <property type="entry name" value="HTH_metalloreg"/>
    <property type="match status" value="1"/>
</dbReference>
<dbReference type="InterPro" id="IPR036388">
    <property type="entry name" value="WH-like_DNA-bd_sf"/>
</dbReference>
<protein>
    <submittedName>
        <fullName evidence="5">Metalloregulator ArsR/SmtB family transcription factor</fullName>
    </submittedName>
</protein>
<comment type="caution">
    <text evidence="5">The sequence shown here is derived from an EMBL/GenBank/DDBJ whole genome shotgun (WGS) entry which is preliminary data.</text>
</comment>
<dbReference type="PANTHER" id="PTHR33154:SF33">
    <property type="entry name" value="TRANSCRIPTIONAL REPRESSOR SDPR"/>
    <property type="match status" value="1"/>
</dbReference>
<dbReference type="PRINTS" id="PR00778">
    <property type="entry name" value="HTHARSR"/>
</dbReference>
<dbReference type="EMBL" id="JAPNKE010000002">
    <property type="protein sequence ID" value="MCY1010586.1"/>
    <property type="molecule type" value="Genomic_DNA"/>
</dbReference>
<gene>
    <name evidence="5" type="ORF">OV079_34480</name>
</gene>
<keyword evidence="1" id="KW-0805">Transcription regulation</keyword>
<dbReference type="SMART" id="SM00418">
    <property type="entry name" value="HTH_ARSR"/>
    <property type="match status" value="1"/>
</dbReference>
<feature type="domain" description="HTH arsR-type" evidence="4">
    <location>
        <begin position="1"/>
        <end position="91"/>
    </location>
</feature>
<keyword evidence="6" id="KW-1185">Reference proteome</keyword>
<dbReference type="SUPFAM" id="SSF46785">
    <property type="entry name" value="Winged helix' DNA-binding domain"/>
    <property type="match status" value="1"/>
</dbReference>
<reference evidence="5" key="1">
    <citation type="submission" date="2022-11" db="EMBL/GenBank/DDBJ databases">
        <title>Minimal conservation of predation-associated metabolite biosynthetic gene clusters underscores biosynthetic potential of Myxococcota including descriptions for ten novel species: Archangium lansinium sp. nov., Myxococcus landrumus sp. nov., Nannocystis bai.</title>
        <authorList>
            <person name="Ahearne A."/>
            <person name="Stevens C."/>
            <person name="Phillips K."/>
        </authorList>
    </citation>
    <scope>NUCLEOTIDE SEQUENCE</scope>
    <source>
        <strain evidence="5">Na p29</strain>
    </source>
</reference>
<dbReference type="GO" id="GO:0003700">
    <property type="term" value="F:DNA-binding transcription factor activity"/>
    <property type="evidence" value="ECO:0007669"/>
    <property type="project" value="InterPro"/>
</dbReference>
<evidence type="ECO:0000256" key="2">
    <source>
        <dbReference type="ARBA" id="ARBA00023125"/>
    </source>
</evidence>
<keyword evidence="2" id="KW-0238">DNA-binding</keyword>
<name>A0A9X3J0H4_9BACT</name>
<dbReference type="AlphaFoldDB" id="A0A9X3J0H4"/>
<evidence type="ECO:0000256" key="1">
    <source>
        <dbReference type="ARBA" id="ARBA00023015"/>
    </source>
</evidence>
<dbReference type="InterPro" id="IPR036390">
    <property type="entry name" value="WH_DNA-bd_sf"/>
</dbReference>
<dbReference type="CDD" id="cd00090">
    <property type="entry name" value="HTH_ARSR"/>
    <property type="match status" value="1"/>
</dbReference>
<dbReference type="RefSeq" id="WP_267773597.1">
    <property type="nucleotide sequence ID" value="NZ_JAPNKE010000002.1"/>
</dbReference>
<dbReference type="Pfam" id="PF12840">
    <property type="entry name" value="HTH_20"/>
    <property type="match status" value="1"/>
</dbReference>
<evidence type="ECO:0000313" key="5">
    <source>
        <dbReference type="EMBL" id="MCY1010586.1"/>
    </source>
</evidence>
<dbReference type="PANTHER" id="PTHR33154">
    <property type="entry name" value="TRANSCRIPTIONAL REGULATOR, ARSR FAMILY"/>
    <property type="match status" value="1"/>
</dbReference>
<accession>A0A9X3J0H4</accession>
<proteinExistence type="predicted"/>
<dbReference type="GO" id="GO:0003677">
    <property type="term" value="F:DNA binding"/>
    <property type="evidence" value="ECO:0007669"/>
    <property type="project" value="UniProtKB-KW"/>
</dbReference>
<organism evidence="5 6">
    <name type="scientific">Nannocystis pusilla</name>
    <dbReference type="NCBI Taxonomy" id="889268"/>
    <lineage>
        <taxon>Bacteria</taxon>
        <taxon>Pseudomonadati</taxon>
        <taxon>Myxococcota</taxon>
        <taxon>Polyangia</taxon>
        <taxon>Nannocystales</taxon>
        <taxon>Nannocystaceae</taxon>
        <taxon>Nannocystis</taxon>
    </lineage>
</organism>